<dbReference type="Proteomes" id="UP000814140">
    <property type="component" value="Unassembled WGS sequence"/>
</dbReference>
<name>A0ACB8TLF7_9AGAM</name>
<sequence length="520" mass="58419">MKAFQAIVLQSLLVATSIAFSSRSSQARFALPETWDTPPHPDSTHHLIFHRVSSLLQVWPNTIYRNGHIIVPATIPTGTIVYHGGPEASVPTSPEWLAFDFEHAYLFSYNTGYVISFQTTRDLLLAYFDGSSAAKMPHGPMDSQDVVIWGRPNPHYWRQERLRIAKLCAWGRPLGLDGFVRMEFHFELLLCDFSDGVEVVATLNVLPKGPSTGIPWRGPPIEPPDPPPGWKGSLPLEQTVEFEALASGSWHNRAPGETRVRVDYSGLVTFYDPSLTSLVGARRGVPRPLHRLANISASDSARVRGELEDVFQRQTKGNGVDWGSVTHVVIERYSERLELLQYLLGPATSQKTPEQASLVRAEILTMLSPYITTDAVPMSSTNTSWATSVIHRCSTTQTSGISSSTLTQQEVRIRDAVEGTLREICRRLTFMWVDAFDIEAGSESRQREALAEWRIQVRELMDWLDWPNWTRCNPACSPDAICYLPSWPFIAGDDPDDMTPRCVSLLYRNSRQTPDHRHLP</sequence>
<evidence type="ECO:0000313" key="2">
    <source>
        <dbReference type="Proteomes" id="UP000814140"/>
    </source>
</evidence>
<proteinExistence type="predicted"/>
<reference evidence="1" key="2">
    <citation type="journal article" date="2022" name="New Phytol.">
        <title>Evolutionary transition to the ectomycorrhizal habit in the genomes of a hyperdiverse lineage of mushroom-forming fungi.</title>
        <authorList>
            <person name="Looney B."/>
            <person name="Miyauchi S."/>
            <person name="Morin E."/>
            <person name="Drula E."/>
            <person name="Courty P.E."/>
            <person name="Kohler A."/>
            <person name="Kuo A."/>
            <person name="LaButti K."/>
            <person name="Pangilinan J."/>
            <person name="Lipzen A."/>
            <person name="Riley R."/>
            <person name="Andreopoulos W."/>
            <person name="He G."/>
            <person name="Johnson J."/>
            <person name="Nolan M."/>
            <person name="Tritt A."/>
            <person name="Barry K.W."/>
            <person name="Grigoriev I.V."/>
            <person name="Nagy L.G."/>
            <person name="Hibbett D."/>
            <person name="Henrissat B."/>
            <person name="Matheny P.B."/>
            <person name="Labbe J."/>
            <person name="Martin F.M."/>
        </authorList>
    </citation>
    <scope>NUCLEOTIDE SEQUENCE</scope>
    <source>
        <strain evidence="1">HHB10654</strain>
    </source>
</reference>
<dbReference type="EMBL" id="MU277187">
    <property type="protein sequence ID" value="KAI0069272.1"/>
    <property type="molecule type" value="Genomic_DNA"/>
</dbReference>
<keyword evidence="2" id="KW-1185">Reference proteome</keyword>
<organism evidence="1 2">
    <name type="scientific">Artomyces pyxidatus</name>
    <dbReference type="NCBI Taxonomy" id="48021"/>
    <lineage>
        <taxon>Eukaryota</taxon>
        <taxon>Fungi</taxon>
        <taxon>Dikarya</taxon>
        <taxon>Basidiomycota</taxon>
        <taxon>Agaricomycotina</taxon>
        <taxon>Agaricomycetes</taxon>
        <taxon>Russulales</taxon>
        <taxon>Auriscalpiaceae</taxon>
        <taxon>Artomyces</taxon>
    </lineage>
</organism>
<gene>
    <name evidence="1" type="ORF">BV25DRAFT_1791173</name>
</gene>
<accession>A0ACB8TLF7</accession>
<comment type="caution">
    <text evidence="1">The sequence shown here is derived from an EMBL/GenBank/DDBJ whole genome shotgun (WGS) entry which is preliminary data.</text>
</comment>
<reference evidence="1" key="1">
    <citation type="submission" date="2021-03" db="EMBL/GenBank/DDBJ databases">
        <authorList>
            <consortium name="DOE Joint Genome Institute"/>
            <person name="Ahrendt S."/>
            <person name="Looney B.P."/>
            <person name="Miyauchi S."/>
            <person name="Morin E."/>
            <person name="Drula E."/>
            <person name="Courty P.E."/>
            <person name="Chicoki N."/>
            <person name="Fauchery L."/>
            <person name="Kohler A."/>
            <person name="Kuo A."/>
            <person name="Labutti K."/>
            <person name="Pangilinan J."/>
            <person name="Lipzen A."/>
            <person name="Riley R."/>
            <person name="Andreopoulos W."/>
            <person name="He G."/>
            <person name="Johnson J."/>
            <person name="Barry K.W."/>
            <person name="Grigoriev I.V."/>
            <person name="Nagy L."/>
            <person name="Hibbett D."/>
            <person name="Henrissat B."/>
            <person name="Matheny P.B."/>
            <person name="Labbe J."/>
            <person name="Martin F."/>
        </authorList>
    </citation>
    <scope>NUCLEOTIDE SEQUENCE</scope>
    <source>
        <strain evidence="1">HHB10654</strain>
    </source>
</reference>
<protein>
    <submittedName>
        <fullName evidence="1">Uncharacterized protein</fullName>
    </submittedName>
</protein>
<evidence type="ECO:0000313" key="1">
    <source>
        <dbReference type="EMBL" id="KAI0069272.1"/>
    </source>
</evidence>